<dbReference type="PANTHER" id="PTHR11705:SF153">
    <property type="entry name" value="ZINC CARBOXYPEPTIDASE A 1-LIKE PROTEIN"/>
    <property type="match status" value="1"/>
</dbReference>
<evidence type="ECO:0000256" key="14">
    <source>
        <dbReference type="PROSITE-ProRule" id="PRU01379"/>
    </source>
</evidence>
<reference evidence="16" key="1">
    <citation type="submission" date="2021-02" db="EMBL/GenBank/DDBJ databases">
        <authorList>
            <person name="Nowell W R."/>
        </authorList>
    </citation>
    <scope>NUCLEOTIDE SEQUENCE</scope>
</reference>
<evidence type="ECO:0000256" key="8">
    <source>
        <dbReference type="ARBA" id="ARBA00022729"/>
    </source>
</evidence>
<gene>
    <name evidence="16" type="ORF">ZHD862_LOCUS27715</name>
</gene>
<proteinExistence type="inferred from homology"/>
<dbReference type="Gene3D" id="3.40.630.10">
    <property type="entry name" value="Zn peptidases"/>
    <property type="match status" value="1"/>
</dbReference>
<protein>
    <recommendedName>
        <fullName evidence="15">Peptidase M14 domain-containing protein</fullName>
    </recommendedName>
</protein>
<evidence type="ECO:0000256" key="10">
    <source>
        <dbReference type="ARBA" id="ARBA00022833"/>
    </source>
</evidence>
<comment type="cofactor">
    <cofactor evidence="1">
        <name>Zn(2+)</name>
        <dbReference type="ChEBI" id="CHEBI:29105"/>
    </cofactor>
</comment>
<evidence type="ECO:0000313" key="17">
    <source>
        <dbReference type="Proteomes" id="UP000663864"/>
    </source>
</evidence>
<feature type="active site" description="Proton donor/acceptor" evidence="14">
    <location>
        <position position="347"/>
    </location>
</feature>
<dbReference type="SUPFAM" id="SSF54897">
    <property type="entry name" value="Protease propeptides/inhibitors"/>
    <property type="match status" value="1"/>
</dbReference>
<keyword evidence="11" id="KW-0482">Metalloprotease</keyword>
<keyword evidence="9" id="KW-0378">Hydrolase</keyword>
<keyword evidence="8" id="KW-0732">Signal</keyword>
<evidence type="ECO:0000256" key="2">
    <source>
        <dbReference type="ARBA" id="ARBA00004613"/>
    </source>
</evidence>
<evidence type="ECO:0000256" key="9">
    <source>
        <dbReference type="ARBA" id="ARBA00022801"/>
    </source>
</evidence>
<dbReference type="Proteomes" id="UP000663864">
    <property type="component" value="Unassembled WGS sequence"/>
</dbReference>
<dbReference type="InterPro" id="IPR003146">
    <property type="entry name" value="M14A_act_pep"/>
</dbReference>
<keyword evidence="6" id="KW-0645">Protease</keyword>
<sequence length="387" mass="44273">MYDINFWSEHFSIHEPIDVRVPPQAIDSFADFLTLDSAKIEYVVHMADIGAIIERQRVLHNLHRSLSNTNDFAYNKYHTIEEIHAWIDQMVATYPELVTPLTIGKSYENRNIKGFKISSKKMATKIDGTKATTKKAVWWDGGIHAREWISPATIIYIGYALLSKYGQNPTITHLVDQFDYYILPVFNVDGYVYTWTEDRLWRKTRSKTSVPFCYGADPNRNWDHHWCERGASSDPCSDLFCGEKAFSEIEIAQVAKFIASQRDTIVNYINFHAYSQMWMSPWGYTTMRPAQFKLQDDGSIQAITALTAVHSTKYLHGSVAETIYLSSGSTADWAYGIANITFSYGVELRDTGEYGFLLPEDQIIPTGEETFAGLLALLQYIEKYVYA</sequence>
<dbReference type="GO" id="GO:0006508">
    <property type="term" value="P:proteolysis"/>
    <property type="evidence" value="ECO:0007669"/>
    <property type="project" value="UniProtKB-KW"/>
</dbReference>
<organism evidence="16 17">
    <name type="scientific">Rotaria sordida</name>
    <dbReference type="NCBI Taxonomy" id="392033"/>
    <lineage>
        <taxon>Eukaryota</taxon>
        <taxon>Metazoa</taxon>
        <taxon>Spiralia</taxon>
        <taxon>Gnathifera</taxon>
        <taxon>Rotifera</taxon>
        <taxon>Eurotatoria</taxon>
        <taxon>Bdelloidea</taxon>
        <taxon>Philodinida</taxon>
        <taxon>Philodinidae</taxon>
        <taxon>Rotaria</taxon>
    </lineage>
</organism>
<dbReference type="Pfam" id="PF02244">
    <property type="entry name" value="Propep_M14"/>
    <property type="match status" value="1"/>
</dbReference>
<keyword evidence="10" id="KW-0862">Zinc</keyword>
<evidence type="ECO:0000256" key="4">
    <source>
        <dbReference type="ARBA" id="ARBA00022525"/>
    </source>
</evidence>
<accession>A0A815DBH3</accession>
<dbReference type="SMART" id="SM00631">
    <property type="entry name" value="Zn_pept"/>
    <property type="match status" value="1"/>
</dbReference>
<dbReference type="GO" id="GO:0004181">
    <property type="term" value="F:metallocarboxypeptidase activity"/>
    <property type="evidence" value="ECO:0007669"/>
    <property type="project" value="InterPro"/>
</dbReference>
<name>A0A815DBH3_9BILA</name>
<keyword evidence="7" id="KW-0479">Metal-binding</keyword>
<dbReference type="PROSITE" id="PS52035">
    <property type="entry name" value="PEPTIDASE_M14"/>
    <property type="match status" value="1"/>
</dbReference>
<keyword evidence="4" id="KW-0964">Secreted</keyword>
<evidence type="ECO:0000259" key="15">
    <source>
        <dbReference type="PROSITE" id="PS52035"/>
    </source>
</evidence>
<comment type="similarity">
    <text evidence="3 14">Belongs to the peptidase M14 family.</text>
</comment>
<evidence type="ECO:0000256" key="12">
    <source>
        <dbReference type="ARBA" id="ARBA00023157"/>
    </source>
</evidence>
<dbReference type="EMBL" id="CAJNOT010002223">
    <property type="protein sequence ID" value="CAF1296149.1"/>
    <property type="molecule type" value="Genomic_DNA"/>
</dbReference>
<dbReference type="FunFam" id="3.40.630.10:FF:000040">
    <property type="entry name" value="zinc carboxypeptidase"/>
    <property type="match status" value="1"/>
</dbReference>
<evidence type="ECO:0000256" key="6">
    <source>
        <dbReference type="ARBA" id="ARBA00022670"/>
    </source>
</evidence>
<dbReference type="Gene3D" id="3.30.70.340">
    <property type="entry name" value="Metallocarboxypeptidase-like"/>
    <property type="match status" value="1"/>
</dbReference>
<evidence type="ECO:0000256" key="7">
    <source>
        <dbReference type="ARBA" id="ARBA00022723"/>
    </source>
</evidence>
<dbReference type="GO" id="GO:0005615">
    <property type="term" value="C:extracellular space"/>
    <property type="evidence" value="ECO:0007669"/>
    <property type="project" value="TreeGrafter"/>
</dbReference>
<comment type="function">
    <text evidence="13">Involved in the digestion of the blood meal.</text>
</comment>
<dbReference type="InterPro" id="IPR036990">
    <property type="entry name" value="M14A-like_propep"/>
</dbReference>
<evidence type="ECO:0000256" key="5">
    <source>
        <dbReference type="ARBA" id="ARBA00022645"/>
    </source>
</evidence>
<comment type="subcellular location">
    <subcellularLocation>
        <location evidence="2">Secreted</location>
    </subcellularLocation>
</comment>
<dbReference type="AlphaFoldDB" id="A0A815DBH3"/>
<keyword evidence="12" id="KW-1015">Disulfide bond</keyword>
<dbReference type="GO" id="GO:0008270">
    <property type="term" value="F:zinc ion binding"/>
    <property type="evidence" value="ECO:0007669"/>
    <property type="project" value="InterPro"/>
</dbReference>
<keyword evidence="5" id="KW-0121">Carboxypeptidase</keyword>
<evidence type="ECO:0000313" key="16">
    <source>
        <dbReference type="EMBL" id="CAF1296149.1"/>
    </source>
</evidence>
<evidence type="ECO:0000256" key="11">
    <source>
        <dbReference type="ARBA" id="ARBA00023049"/>
    </source>
</evidence>
<evidence type="ECO:0000256" key="1">
    <source>
        <dbReference type="ARBA" id="ARBA00001947"/>
    </source>
</evidence>
<dbReference type="PRINTS" id="PR00765">
    <property type="entry name" value="CRBOXYPTASEA"/>
</dbReference>
<dbReference type="CDD" id="cd03860">
    <property type="entry name" value="M14_CP_A-B_like"/>
    <property type="match status" value="1"/>
</dbReference>
<feature type="domain" description="Peptidase M14" evidence="15">
    <location>
        <begin position="76"/>
        <end position="381"/>
    </location>
</feature>
<comment type="caution">
    <text evidence="16">The sequence shown here is derived from an EMBL/GenBank/DDBJ whole genome shotgun (WGS) entry which is preliminary data.</text>
</comment>
<dbReference type="PANTHER" id="PTHR11705">
    <property type="entry name" value="PROTEASE FAMILY M14 CARBOXYPEPTIDASE A,B"/>
    <property type="match status" value="1"/>
</dbReference>
<dbReference type="SUPFAM" id="SSF53187">
    <property type="entry name" value="Zn-dependent exopeptidases"/>
    <property type="match status" value="1"/>
</dbReference>
<dbReference type="Pfam" id="PF00246">
    <property type="entry name" value="Peptidase_M14"/>
    <property type="match status" value="1"/>
</dbReference>
<evidence type="ECO:0000256" key="3">
    <source>
        <dbReference type="ARBA" id="ARBA00005988"/>
    </source>
</evidence>
<dbReference type="InterPro" id="IPR000834">
    <property type="entry name" value="Peptidase_M14"/>
</dbReference>
<evidence type="ECO:0000256" key="13">
    <source>
        <dbReference type="ARBA" id="ARBA00057299"/>
    </source>
</evidence>